<feature type="region of interest" description="Disordered" evidence="1">
    <location>
        <begin position="39"/>
        <end position="85"/>
    </location>
</feature>
<evidence type="ECO:0000313" key="3">
    <source>
        <dbReference type="Proteomes" id="UP000596661"/>
    </source>
</evidence>
<dbReference type="Proteomes" id="UP000596661">
    <property type="component" value="Chromosome 8"/>
</dbReference>
<dbReference type="Gramene" id="evm.model.08.556">
    <property type="protein sequence ID" value="cds.evm.model.08.556"/>
    <property type="gene ID" value="evm.TU.08.556"/>
</dbReference>
<protein>
    <submittedName>
        <fullName evidence="2">Uncharacterized protein</fullName>
    </submittedName>
</protein>
<reference evidence="2" key="2">
    <citation type="submission" date="2021-03" db="UniProtKB">
        <authorList>
            <consortium name="EnsemblPlants"/>
        </authorList>
    </citation>
    <scope>IDENTIFICATION</scope>
</reference>
<dbReference type="EMBL" id="UZAU01000685">
    <property type="status" value="NOT_ANNOTATED_CDS"/>
    <property type="molecule type" value="Genomic_DNA"/>
</dbReference>
<name>A0A803QBM3_CANSA</name>
<evidence type="ECO:0000256" key="1">
    <source>
        <dbReference type="SAM" id="MobiDB-lite"/>
    </source>
</evidence>
<dbReference type="AlphaFoldDB" id="A0A803QBM3"/>
<evidence type="ECO:0000313" key="2">
    <source>
        <dbReference type="EnsemblPlants" id="cds.evm.model.08.556"/>
    </source>
</evidence>
<proteinExistence type="predicted"/>
<dbReference type="EnsemblPlants" id="evm.model.08.556">
    <property type="protein sequence ID" value="cds.evm.model.08.556"/>
    <property type="gene ID" value="evm.TU.08.556"/>
</dbReference>
<keyword evidence="3" id="KW-1185">Reference proteome</keyword>
<organism evidence="2 3">
    <name type="scientific">Cannabis sativa</name>
    <name type="common">Hemp</name>
    <name type="synonym">Marijuana</name>
    <dbReference type="NCBI Taxonomy" id="3483"/>
    <lineage>
        <taxon>Eukaryota</taxon>
        <taxon>Viridiplantae</taxon>
        <taxon>Streptophyta</taxon>
        <taxon>Embryophyta</taxon>
        <taxon>Tracheophyta</taxon>
        <taxon>Spermatophyta</taxon>
        <taxon>Magnoliopsida</taxon>
        <taxon>eudicotyledons</taxon>
        <taxon>Gunneridae</taxon>
        <taxon>Pentapetalae</taxon>
        <taxon>rosids</taxon>
        <taxon>fabids</taxon>
        <taxon>Rosales</taxon>
        <taxon>Cannabaceae</taxon>
        <taxon>Cannabis</taxon>
    </lineage>
</organism>
<reference evidence="2" key="1">
    <citation type="submission" date="2018-11" db="EMBL/GenBank/DDBJ databases">
        <authorList>
            <person name="Grassa J C."/>
        </authorList>
    </citation>
    <scope>NUCLEOTIDE SEQUENCE [LARGE SCALE GENOMIC DNA]</scope>
</reference>
<accession>A0A803QBM3</accession>
<sequence length="215" mass="24386">MLDNPPDNFADCYKPEDWKAFVASRLTPEWEKLRAKMQGVRAKNQYNHHGGRAPATKEYSPPRPPTVVRASTPPARSSDTSNKTKKCSLHVIDPNIEGDGLVAFGYVKFEKADDKGKIKATQDSLAPPTQELIHPKRPVTFHESRYTSFENTLLMTMLLGIVHNCHKKKTIQYELKPDLFRPDYECWIDKEDVLDVCELGGVGTYVMTILCRYSG</sequence>